<dbReference type="InParanoid" id="A0A078ANE4"/>
<organism evidence="3 4">
    <name type="scientific">Stylonychia lemnae</name>
    <name type="common">Ciliate</name>
    <dbReference type="NCBI Taxonomy" id="5949"/>
    <lineage>
        <taxon>Eukaryota</taxon>
        <taxon>Sar</taxon>
        <taxon>Alveolata</taxon>
        <taxon>Ciliophora</taxon>
        <taxon>Intramacronucleata</taxon>
        <taxon>Spirotrichea</taxon>
        <taxon>Stichotrichia</taxon>
        <taxon>Sporadotrichida</taxon>
        <taxon>Oxytrichidae</taxon>
        <taxon>Stylonychinae</taxon>
        <taxon>Stylonychia</taxon>
    </lineage>
</organism>
<feature type="region of interest" description="Disordered" evidence="2">
    <location>
        <begin position="407"/>
        <end position="434"/>
    </location>
</feature>
<feature type="compositionally biased region" description="Basic and acidic residues" evidence="2">
    <location>
        <begin position="892"/>
        <end position="907"/>
    </location>
</feature>
<dbReference type="OrthoDB" id="273382at2759"/>
<evidence type="ECO:0000256" key="2">
    <source>
        <dbReference type="SAM" id="MobiDB-lite"/>
    </source>
</evidence>
<gene>
    <name evidence="3" type="primary">Contig1206.g1306</name>
    <name evidence="3" type="ORF">STYLEM_12742</name>
</gene>
<feature type="compositionally biased region" description="Low complexity" evidence="2">
    <location>
        <begin position="261"/>
        <end position="275"/>
    </location>
</feature>
<evidence type="ECO:0000313" key="4">
    <source>
        <dbReference type="Proteomes" id="UP000039865"/>
    </source>
</evidence>
<feature type="region of interest" description="Disordered" evidence="2">
    <location>
        <begin position="66"/>
        <end position="108"/>
    </location>
</feature>
<dbReference type="AlphaFoldDB" id="A0A078ANE4"/>
<evidence type="ECO:0000256" key="1">
    <source>
        <dbReference type="SAM" id="Coils"/>
    </source>
</evidence>
<keyword evidence="1" id="KW-0175">Coiled coil</keyword>
<feature type="compositionally biased region" description="Polar residues" evidence="2">
    <location>
        <begin position="96"/>
        <end position="108"/>
    </location>
</feature>
<feature type="compositionally biased region" description="Low complexity" evidence="2">
    <location>
        <begin position="853"/>
        <end position="878"/>
    </location>
</feature>
<feature type="compositionally biased region" description="Polar residues" evidence="2">
    <location>
        <begin position="352"/>
        <end position="367"/>
    </location>
</feature>
<dbReference type="PANTHER" id="PTHR38150">
    <property type="entry name" value="EF-HAND DOMAIN-CONTAINING PROTEIN"/>
    <property type="match status" value="1"/>
</dbReference>
<feature type="region of interest" description="Disordered" evidence="2">
    <location>
        <begin position="450"/>
        <end position="478"/>
    </location>
</feature>
<feature type="region of interest" description="Disordered" evidence="2">
    <location>
        <begin position="491"/>
        <end position="515"/>
    </location>
</feature>
<feature type="compositionally biased region" description="Polar residues" evidence="2">
    <location>
        <begin position="835"/>
        <end position="844"/>
    </location>
</feature>
<name>A0A078ANE4_STYLE</name>
<feature type="region of interest" description="Disordered" evidence="2">
    <location>
        <begin position="352"/>
        <end position="373"/>
    </location>
</feature>
<feature type="compositionally biased region" description="Basic and acidic residues" evidence="2">
    <location>
        <begin position="66"/>
        <end position="76"/>
    </location>
</feature>
<feature type="compositionally biased region" description="Low complexity" evidence="2">
    <location>
        <begin position="77"/>
        <end position="95"/>
    </location>
</feature>
<dbReference type="PANTHER" id="PTHR38150:SF1">
    <property type="entry name" value="PFU DOMAIN-CONTAINING PROTEIN"/>
    <property type="match status" value="1"/>
</dbReference>
<feature type="region of interest" description="Disordered" evidence="2">
    <location>
        <begin position="1"/>
        <end position="21"/>
    </location>
</feature>
<feature type="region of interest" description="Disordered" evidence="2">
    <location>
        <begin position="137"/>
        <end position="201"/>
    </location>
</feature>
<feature type="compositionally biased region" description="Polar residues" evidence="2">
    <location>
        <begin position="452"/>
        <end position="478"/>
    </location>
</feature>
<evidence type="ECO:0000313" key="3">
    <source>
        <dbReference type="EMBL" id="CDW83694.1"/>
    </source>
</evidence>
<protein>
    <submittedName>
        <fullName evidence="3">Uncharacterized protein</fullName>
    </submittedName>
</protein>
<feature type="region of interest" description="Disordered" evidence="2">
    <location>
        <begin position="255"/>
        <end position="281"/>
    </location>
</feature>
<dbReference type="EMBL" id="CCKQ01012091">
    <property type="protein sequence ID" value="CDW83694.1"/>
    <property type="molecule type" value="Genomic_DNA"/>
</dbReference>
<keyword evidence="4" id="KW-1185">Reference proteome</keyword>
<feature type="compositionally biased region" description="Low complexity" evidence="2">
    <location>
        <begin position="187"/>
        <end position="198"/>
    </location>
</feature>
<reference evidence="3 4" key="1">
    <citation type="submission" date="2014-06" db="EMBL/GenBank/DDBJ databases">
        <authorList>
            <person name="Swart Estienne"/>
        </authorList>
    </citation>
    <scope>NUCLEOTIDE SEQUENCE [LARGE SCALE GENOMIC DNA]</scope>
    <source>
        <strain evidence="3 4">130c</strain>
    </source>
</reference>
<feature type="compositionally biased region" description="Polar residues" evidence="2">
    <location>
        <begin position="908"/>
        <end position="918"/>
    </location>
</feature>
<dbReference type="Proteomes" id="UP000039865">
    <property type="component" value="Unassembled WGS sequence"/>
</dbReference>
<proteinExistence type="predicted"/>
<feature type="compositionally biased region" description="Polar residues" evidence="2">
    <location>
        <begin position="137"/>
        <end position="186"/>
    </location>
</feature>
<feature type="coiled-coil region" evidence="1">
    <location>
        <begin position="374"/>
        <end position="405"/>
    </location>
</feature>
<sequence length="1071" mass="124700">MGFQTVKKDDREFNSNPGSLNNSFEIVVDQHLNKNQQPNQLQKVVLCMHYYPLIIPLEPMNQIKRSHDSLRNEKNPRNQNSNNQNRSSQIFNQSRKSNQSNGTGTAADNQAEMSFGHEESLNNQIQNDPYSDILSMQSNKIQSQGQAKSSRKTSYQFAINNSNQRKTSRSGRVSPQKSLESYRSNTSQQSKQQQQQKSSVHEKLRNLHVKVNSQGHNSPDKDSFKNYLKENTDSSRFNKDDINSNNQNFSLAAQQEQKVYSFSSRTKQQQQSSNKKSSHTKEIPIYKEISVNEDFLTFIQEENVDHLEYKRNPQSSNVKSVFIKLYNDRKIYEQKKRDLSAQKIDPDASECTFQPNAIQSSLNGRPKSTTRRNNEEFLQDMQRYQELKDKKLDQLKRAYQDKELEECRKSVSRSRSRLDISVSRNGQDQPIHERLHQQDIHNVKYSHRRLSNDMSHNENQNPEEITTYRSKNEQKLSSSEITKKLYEDAIKRKEQERSKSGQRTARDHEKYKTSERSNEVYAGRILKQIEKAFSDLECLQVISIDFDKFVDILKYLGYANNEMSLKEKILTDAWAQIGGSENRNISKRSLIIFINCLNNIYLQWMSNIEDRSEDYNGMDIDIAEFYVRSLSEMQYIHNKFFAFWENRSKIKNSSIIGGNISLSNLNKSLERDLNQSENSTFRPFINEKSQQIALNHLTQLQQELEKLNIPFNHQDYLIKKGIIQKQKLRDLENKLICEEISQCSFKPKTNNTVRQRDRSVFDELYGDPEQLREKIVKNIPRDPAEIEFEKQKDQCTFMPKLIKSNSKTLLISKAPTMTSGISNIIQSNNASTKVQSGIQSSKNMTPRMLSKVSSQLGSGNGLQGKSSYSIKQKSSIHSNQKSQISIQLKDNNPFRKENQAKSRENRQRQTNKNTNECLNTNKNLYNQRESDQFYEFDYKIQDYTKKLPQNQQNSNFKTSVKQKQNSNLNEGFETLEQSQQNKQDMLSQQNSSQVLDNFTEKMPLLFLDVNLGKGEVSRLVFYNGDDPEYVAESFVRENKLDQGKKIKLLGAINQQLEMIKQRYLSELNVRD</sequence>
<feature type="compositionally biased region" description="Basic and acidic residues" evidence="2">
    <location>
        <begin position="1"/>
        <end position="13"/>
    </location>
</feature>
<feature type="region of interest" description="Disordered" evidence="2">
    <location>
        <begin position="835"/>
        <end position="918"/>
    </location>
</feature>
<accession>A0A078ANE4</accession>
<feature type="compositionally biased region" description="Polar residues" evidence="2">
    <location>
        <begin position="879"/>
        <end position="890"/>
    </location>
</feature>